<proteinExistence type="predicted"/>
<gene>
    <name evidence="1" type="ORF">F511_07639</name>
</gene>
<dbReference type="EMBL" id="KQ987836">
    <property type="protein sequence ID" value="KZV56717.1"/>
    <property type="molecule type" value="Genomic_DNA"/>
</dbReference>
<accession>A0A2Z7DC16</accession>
<dbReference type="Proteomes" id="UP000250235">
    <property type="component" value="Unassembled WGS sequence"/>
</dbReference>
<dbReference type="AlphaFoldDB" id="A0A2Z7DC16"/>
<keyword evidence="2" id="KW-1185">Reference proteome</keyword>
<evidence type="ECO:0000313" key="2">
    <source>
        <dbReference type="Proteomes" id="UP000250235"/>
    </source>
</evidence>
<evidence type="ECO:0000313" key="1">
    <source>
        <dbReference type="EMBL" id="KZV56717.1"/>
    </source>
</evidence>
<organism evidence="1 2">
    <name type="scientific">Dorcoceras hygrometricum</name>
    <dbReference type="NCBI Taxonomy" id="472368"/>
    <lineage>
        <taxon>Eukaryota</taxon>
        <taxon>Viridiplantae</taxon>
        <taxon>Streptophyta</taxon>
        <taxon>Embryophyta</taxon>
        <taxon>Tracheophyta</taxon>
        <taxon>Spermatophyta</taxon>
        <taxon>Magnoliopsida</taxon>
        <taxon>eudicotyledons</taxon>
        <taxon>Gunneridae</taxon>
        <taxon>Pentapetalae</taxon>
        <taxon>asterids</taxon>
        <taxon>lamiids</taxon>
        <taxon>Lamiales</taxon>
        <taxon>Gesneriaceae</taxon>
        <taxon>Didymocarpoideae</taxon>
        <taxon>Trichosporeae</taxon>
        <taxon>Loxocarpinae</taxon>
        <taxon>Dorcoceras</taxon>
    </lineage>
</organism>
<name>A0A2Z7DC16_9LAMI</name>
<reference evidence="1 2" key="1">
    <citation type="journal article" date="2015" name="Proc. Natl. Acad. Sci. U.S.A.">
        <title>The resurrection genome of Boea hygrometrica: A blueprint for survival of dehydration.</title>
        <authorList>
            <person name="Xiao L."/>
            <person name="Yang G."/>
            <person name="Zhang L."/>
            <person name="Yang X."/>
            <person name="Zhao S."/>
            <person name="Ji Z."/>
            <person name="Zhou Q."/>
            <person name="Hu M."/>
            <person name="Wang Y."/>
            <person name="Chen M."/>
            <person name="Xu Y."/>
            <person name="Jin H."/>
            <person name="Xiao X."/>
            <person name="Hu G."/>
            <person name="Bao F."/>
            <person name="Hu Y."/>
            <person name="Wan P."/>
            <person name="Li L."/>
            <person name="Deng X."/>
            <person name="Kuang T."/>
            <person name="Xiang C."/>
            <person name="Zhu J.K."/>
            <person name="Oliver M.J."/>
            <person name="He Y."/>
        </authorList>
    </citation>
    <scope>NUCLEOTIDE SEQUENCE [LARGE SCALE GENOMIC DNA]</scope>
    <source>
        <strain evidence="2">cv. XS01</strain>
    </source>
</reference>
<sequence>MASAFITNALQVNFDSILGIQGMVQMFRALEATGLRGFLGCPSMLYEQELEQFFDTAMIQDGDITCAVSGKYVAISEDRFAGVFNLPTDGLTDLLEVPNDLVVQARTLYLRRVCRFSSHAIRG</sequence>
<protein>
    <submittedName>
        <fullName evidence="1">Uncharacterized protein</fullName>
    </submittedName>
</protein>